<dbReference type="InterPro" id="IPR013149">
    <property type="entry name" value="ADH-like_C"/>
</dbReference>
<sequence length="329" mass="35025">MTRVIRFHETGGPEKLKIEEMEVGSPGRGHVRVRVEAVGLNRAEAMYRAGNYPVRPHLPSLIGYEGVGTITALGEGVGDYAVGQRVCVLPMIQQGEYGIWADEAIVPARILLPAPDFLSIEQAAAIWMQYFTAYALYEVAHIGPNDAVIIPAASSSVGIAAIQLCNWAGAIPIAATRSNAKAAALTELGAAHVIATAEEDLAARVMEITGGKGAACAFDPVGGPYVDTLARALGERGILFVYGGLSGEPTPYPHWPMAFKGASMRGWVASEIWNHPHRFAAAREKILAGLKCGKLEPVIARTFNGLESLPEANAFLESNAQIGKVVVRF</sequence>
<dbReference type="Pfam" id="PF00107">
    <property type="entry name" value="ADH_zinc_N"/>
    <property type="match status" value="1"/>
</dbReference>
<keyword evidence="1" id="KW-0521">NADP</keyword>
<evidence type="ECO:0000259" key="3">
    <source>
        <dbReference type="SMART" id="SM00829"/>
    </source>
</evidence>
<comment type="caution">
    <text evidence="4">The sequence shown here is derived from an EMBL/GenBank/DDBJ whole genome shotgun (WGS) entry which is preliminary data.</text>
</comment>
<dbReference type="CDD" id="cd08268">
    <property type="entry name" value="MDR2"/>
    <property type="match status" value="1"/>
</dbReference>
<dbReference type="Pfam" id="PF08240">
    <property type="entry name" value="ADH_N"/>
    <property type="match status" value="1"/>
</dbReference>
<dbReference type="InterPro" id="IPR011032">
    <property type="entry name" value="GroES-like_sf"/>
</dbReference>
<dbReference type="Proteomes" id="UP001595378">
    <property type="component" value="Unassembled WGS sequence"/>
</dbReference>
<organism evidence="4 5">
    <name type="scientific">Alteraurantiacibacter lauratis</name>
    <dbReference type="NCBI Taxonomy" id="2054627"/>
    <lineage>
        <taxon>Bacteria</taxon>
        <taxon>Pseudomonadati</taxon>
        <taxon>Pseudomonadota</taxon>
        <taxon>Alphaproteobacteria</taxon>
        <taxon>Sphingomonadales</taxon>
        <taxon>Erythrobacteraceae</taxon>
        <taxon>Alteraurantiacibacter</taxon>
    </lineage>
</organism>
<gene>
    <name evidence="4" type="ORF">ACFODK_01250</name>
</gene>
<dbReference type="EMBL" id="JBHRSU010000001">
    <property type="protein sequence ID" value="MFC3099516.1"/>
    <property type="molecule type" value="Genomic_DNA"/>
</dbReference>
<dbReference type="PANTHER" id="PTHR48106">
    <property type="entry name" value="QUINONE OXIDOREDUCTASE PIG3-RELATED"/>
    <property type="match status" value="1"/>
</dbReference>
<evidence type="ECO:0000256" key="2">
    <source>
        <dbReference type="ARBA" id="ARBA00023002"/>
    </source>
</evidence>
<evidence type="ECO:0000313" key="4">
    <source>
        <dbReference type="EMBL" id="MFC3099516.1"/>
    </source>
</evidence>
<accession>A0ABV7EBX9</accession>
<dbReference type="RefSeq" id="WP_336917266.1">
    <property type="nucleotide sequence ID" value="NZ_JBANRN010000001.1"/>
</dbReference>
<protein>
    <submittedName>
        <fullName evidence="4">Zinc-dependent alcohol dehydrogenase family protein</fullName>
    </submittedName>
</protein>
<dbReference type="SUPFAM" id="SSF50129">
    <property type="entry name" value="GroES-like"/>
    <property type="match status" value="1"/>
</dbReference>
<dbReference type="SMART" id="SM00829">
    <property type="entry name" value="PKS_ER"/>
    <property type="match status" value="1"/>
</dbReference>
<dbReference type="InterPro" id="IPR020843">
    <property type="entry name" value="ER"/>
</dbReference>
<dbReference type="InterPro" id="IPR013154">
    <property type="entry name" value="ADH-like_N"/>
</dbReference>
<evidence type="ECO:0000256" key="1">
    <source>
        <dbReference type="ARBA" id="ARBA00022857"/>
    </source>
</evidence>
<dbReference type="PANTHER" id="PTHR48106:SF18">
    <property type="entry name" value="QUINONE OXIDOREDUCTASE PIG3"/>
    <property type="match status" value="1"/>
</dbReference>
<dbReference type="SUPFAM" id="SSF51735">
    <property type="entry name" value="NAD(P)-binding Rossmann-fold domains"/>
    <property type="match status" value="1"/>
</dbReference>
<dbReference type="InterPro" id="IPR036291">
    <property type="entry name" value="NAD(P)-bd_dom_sf"/>
</dbReference>
<name>A0ABV7EBX9_9SPHN</name>
<dbReference type="Gene3D" id="3.90.180.10">
    <property type="entry name" value="Medium-chain alcohol dehydrogenases, catalytic domain"/>
    <property type="match status" value="1"/>
</dbReference>
<reference evidence="5" key="1">
    <citation type="journal article" date="2019" name="Int. J. Syst. Evol. Microbiol.">
        <title>The Global Catalogue of Microorganisms (GCM) 10K type strain sequencing project: providing services to taxonomists for standard genome sequencing and annotation.</title>
        <authorList>
            <consortium name="The Broad Institute Genomics Platform"/>
            <consortium name="The Broad Institute Genome Sequencing Center for Infectious Disease"/>
            <person name="Wu L."/>
            <person name="Ma J."/>
        </authorList>
    </citation>
    <scope>NUCLEOTIDE SEQUENCE [LARGE SCALE GENOMIC DNA]</scope>
    <source>
        <strain evidence="5">KCTC 52606</strain>
    </source>
</reference>
<proteinExistence type="predicted"/>
<keyword evidence="5" id="KW-1185">Reference proteome</keyword>
<dbReference type="Gene3D" id="3.40.50.720">
    <property type="entry name" value="NAD(P)-binding Rossmann-like Domain"/>
    <property type="match status" value="1"/>
</dbReference>
<evidence type="ECO:0000313" key="5">
    <source>
        <dbReference type="Proteomes" id="UP001595378"/>
    </source>
</evidence>
<keyword evidence="2" id="KW-0560">Oxidoreductase</keyword>
<feature type="domain" description="Enoyl reductase (ER)" evidence="3">
    <location>
        <begin position="11"/>
        <end position="327"/>
    </location>
</feature>